<feature type="transmembrane region" description="Helical" evidence="6">
    <location>
        <begin position="138"/>
        <end position="161"/>
    </location>
</feature>
<comment type="subcellular location">
    <subcellularLocation>
        <location evidence="1">Membrane</location>
        <topology evidence="1">Multi-pass membrane protein</topology>
    </subcellularLocation>
</comment>
<comment type="similarity">
    <text evidence="2">Belongs to the amino acid/polyamine transporter 2 family.</text>
</comment>
<feature type="transmembrane region" description="Helical" evidence="6">
    <location>
        <begin position="198"/>
        <end position="219"/>
    </location>
</feature>
<dbReference type="Proteomes" id="UP000019804">
    <property type="component" value="Unassembled WGS sequence"/>
</dbReference>
<feature type="transmembrane region" description="Helical" evidence="6">
    <location>
        <begin position="64"/>
        <end position="84"/>
    </location>
</feature>
<evidence type="ECO:0000313" key="8">
    <source>
        <dbReference type="EMBL" id="EYE99331.1"/>
    </source>
</evidence>
<dbReference type="GeneID" id="63702174"/>
<dbReference type="Pfam" id="PF01490">
    <property type="entry name" value="Aa_trans"/>
    <property type="match status" value="1"/>
</dbReference>
<keyword evidence="9" id="KW-1185">Reference proteome</keyword>
<dbReference type="RefSeq" id="XP_040643019.1">
    <property type="nucleotide sequence ID" value="XM_040787050.1"/>
</dbReference>
<evidence type="ECO:0000256" key="6">
    <source>
        <dbReference type="SAM" id="Phobius"/>
    </source>
</evidence>
<dbReference type="InterPro" id="IPR013057">
    <property type="entry name" value="AA_transpt_TM"/>
</dbReference>
<feature type="transmembrane region" description="Helical" evidence="6">
    <location>
        <begin position="418"/>
        <end position="440"/>
    </location>
</feature>
<feature type="transmembrane region" description="Helical" evidence="6">
    <location>
        <begin position="270"/>
        <end position="292"/>
    </location>
</feature>
<reference evidence="9" key="1">
    <citation type="journal article" date="2014" name="Nat. Commun.">
        <title>Genomic adaptations of the halophilic Dead Sea filamentous fungus Eurotium rubrum.</title>
        <authorList>
            <person name="Kis-Papo T."/>
            <person name="Weig A.R."/>
            <person name="Riley R."/>
            <person name="Persoh D."/>
            <person name="Salamov A."/>
            <person name="Sun H."/>
            <person name="Lipzen A."/>
            <person name="Wasser S.P."/>
            <person name="Rambold G."/>
            <person name="Grigoriev I.V."/>
            <person name="Nevo E."/>
        </authorList>
    </citation>
    <scope>NUCLEOTIDE SEQUENCE [LARGE SCALE GENOMIC DNA]</scope>
    <source>
        <strain evidence="9">CBS 135680</strain>
    </source>
</reference>
<evidence type="ECO:0000256" key="1">
    <source>
        <dbReference type="ARBA" id="ARBA00004141"/>
    </source>
</evidence>
<dbReference type="Gene3D" id="1.20.1740.10">
    <property type="entry name" value="Amino acid/polyamine transporter I"/>
    <property type="match status" value="1"/>
</dbReference>
<name>A0A017SR72_ASPRC</name>
<accession>A0A017SR72</accession>
<dbReference type="GO" id="GO:0016020">
    <property type="term" value="C:membrane"/>
    <property type="evidence" value="ECO:0007669"/>
    <property type="project" value="UniProtKB-SubCell"/>
</dbReference>
<feature type="transmembrane region" description="Helical" evidence="6">
    <location>
        <begin position="90"/>
        <end position="110"/>
    </location>
</feature>
<evidence type="ECO:0000256" key="4">
    <source>
        <dbReference type="ARBA" id="ARBA00022989"/>
    </source>
</evidence>
<evidence type="ECO:0000256" key="3">
    <source>
        <dbReference type="ARBA" id="ARBA00022692"/>
    </source>
</evidence>
<feature type="transmembrane region" description="Helical" evidence="6">
    <location>
        <begin position="352"/>
        <end position="376"/>
    </location>
</feature>
<evidence type="ECO:0000256" key="5">
    <source>
        <dbReference type="ARBA" id="ARBA00023136"/>
    </source>
</evidence>
<dbReference type="FunFam" id="1.20.1740.10:FF:000039">
    <property type="entry name" value="Neutral amino acid transporter (Eurofung)"/>
    <property type="match status" value="1"/>
</dbReference>
<dbReference type="HOGENOM" id="CLU_027816_4_2_1"/>
<dbReference type="PANTHER" id="PTHR22950:SF479">
    <property type="entry name" value="AMINO ACID TRANSPORTER (EUROFUNG)-RELATED"/>
    <property type="match status" value="1"/>
</dbReference>
<dbReference type="GO" id="GO:0015179">
    <property type="term" value="F:L-amino acid transmembrane transporter activity"/>
    <property type="evidence" value="ECO:0007669"/>
    <property type="project" value="TreeGrafter"/>
</dbReference>
<dbReference type="EMBL" id="KK088412">
    <property type="protein sequence ID" value="EYE99331.1"/>
    <property type="molecule type" value="Genomic_DNA"/>
</dbReference>
<feature type="transmembrane region" description="Helical" evidence="6">
    <location>
        <begin position="167"/>
        <end position="186"/>
    </location>
</feature>
<keyword evidence="3 6" id="KW-0812">Transmembrane</keyword>
<feature type="transmembrane region" description="Helical" evidence="6">
    <location>
        <begin position="312"/>
        <end position="331"/>
    </location>
</feature>
<feature type="transmembrane region" description="Helical" evidence="6">
    <location>
        <begin position="382"/>
        <end position="406"/>
    </location>
</feature>
<dbReference type="STRING" id="1388766.A0A017SR72"/>
<dbReference type="AlphaFoldDB" id="A0A017SR72"/>
<protein>
    <submittedName>
        <fullName evidence="8">Amino acid transporter</fullName>
    </submittedName>
</protein>
<proteinExistence type="inferred from homology"/>
<dbReference type="OrthoDB" id="294730at2759"/>
<evidence type="ECO:0000256" key="2">
    <source>
        <dbReference type="ARBA" id="ARBA00008066"/>
    </source>
</evidence>
<evidence type="ECO:0000313" key="9">
    <source>
        <dbReference type="Proteomes" id="UP000019804"/>
    </source>
</evidence>
<gene>
    <name evidence="8" type="ORF">EURHEDRAFT_528266</name>
</gene>
<feature type="domain" description="Amino acid transporter transmembrane" evidence="7">
    <location>
        <begin position="59"/>
        <end position="441"/>
    </location>
</feature>
<dbReference type="PANTHER" id="PTHR22950">
    <property type="entry name" value="AMINO ACID TRANSPORTER"/>
    <property type="match status" value="1"/>
</dbReference>
<organism evidence="8 9">
    <name type="scientific">Aspergillus ruber (strain CBS 135680)</name>
    <dbReference type="NCBI Taxonomy" id="1388766"/>
    <lineage>
        <taxon>Eukaryota</taxon>
        <taxon>Fungi</taxon>
        <taxon>Dikarya</taxon>
        <taxon>Ascomycota</taxon>
        <taxon>Pezizomycotina</taxon>
        <taxon>Eurotiomycetes</taxon>
        <taxon>Eurotiomycetidae</taxon>
        <taxon>Eurotiales</taxon>
        <taxon>Aspergillaceae</taxon>
        <taxon>Aspergillus</taxon>
        <taxon>Aspergillus subgen. Aspergillus</taxon>
    </lineage>
</organism>
<feature type="transmembrane region" description="Helical" evidence="6">
    <location>
        <begin position="231"/>
        <end position="249"/>
    </location>
</feature>
<sequence length="461" mass="50091">MRSQIVNVPVPNQHSEVEEGGFDTVTHPSIMDEDKANIQPSNQDVFGNEEFAEVKYKVLKWWQCGLLMVAETISMGILSLPTAFAGLGLAPAIVILVALGVLATYTGYVIGQFKCRYPHVSSVADAGEILLGPIGRELFFIAHMLYTVFIMASHILTFTVAMNTITDHGTCSLVFGVVGLVISFILSVPRTLKRMTWLSLASFASIIAAVFVTMIAVGVQNHVSSFKVTTQTSLVNAFTSVSNIVFAYASHNTFFNMMAELEDYRDYPKALALLQSIDICLYLVTAIVIYLYAGDGVESPALGSAGPLIAKVAYGVALPTIVIAGVIYGHIAFKTIYIRIFAGTDRMHKQDFIAVGSWVGLALSLWILAWIIASAIPVFNNLLSLMSALFASWFSFGLPGIFWLYLNRGRWFKSPRKVFLTMLNILCVGIGIILCGLGVYTSGKAIHDDPSSASFSCANNA</sequence>
<evidence type="ECO:0000259" key="7">
    <source>
        <dbReference type="Pfam" id="PF01490"/>
    </source>
</evidence>
<keyword evidence="4 6" id="KW-1133">Transmembrane helix</keyword>
<keyword evidence="5 6" id="KW-0472">Membrane</keyword>